<keyword evidence="4 5" id="KW-0472">Membrane</keyword>
<evidence type="ECO:0000256" key="3">
    <source>
        <dbReference type="ARBA" id="ARBA00022989"/>
    </source>
</evidence>
<evidence type="ECO:0000256" key="5">
    <source>
        <dbReference type="SAM" id="Phobius"/>
    </source>
</evidence>
<sequence>MSVGHDDAVRLWTRARGAFVVSVLALMTCIAFESFAISTVLPTAMRDLAGSEWYSLAYAATITTALVGMVVGGNWADRSGTRRPLIVGGALFVFGLALCALAPSAATFIVGRLLQGIGGGIDSVVLYVLIAQRVPPGPRAKMFGLLTTAWLLPSMVGPVIAGILTQLADWRAVFGLVLVGAAAALAGLLLATRTGTPEQGGSTRTVLGRRGAFTTVAALLLLALHLGSQLPMPYVALAVATAVIALVIVVIIGRVLPPGTLRLRGAPQRLVALRAMLGATVTATDVYLTLYLQSERGFAPTTAGLVIAIGAVGWALGAWLQARVGESAHMQVRLIRIAAILVLVGPTSVLFLTLGHAPVAMTVAGCVVMGVGMGMAYPRISAATLTLARSDEQGAYSSALQAGEGMASAGMLAVVAAVLAATPPGQSFPIVYAALTITGCAAALVSVRLRR</sequence>
<accession>A0ABN3AJF1</accession>
<feature type="transmembrane region" description="Helical" evidence="5">
    <location>
        <begin position="18"/>
        <end position="41"/>
    </location>
</feature>
<evidence type="ECO:0000256" key="1">
    <source>
        <dbReference type="ARBA" id="ARBA00004651"/>
    </source>
</evidence>
<dbReference type="PROSITE" id="PS00217">
    <property type="entry name" value="SUGAR_TRANSPORT_2"/>
    <property type="match status" value="1"/>
</dbReference>
<evidence type="ECO:0000259" key="6">
    <source>
        <dbReference type="PROSITE" id="PS50850"/>
    </source>
</evidence>
<feature type="transmembrane region" description="Helical" evidence="5">
    <location>
        <begin position="298"/>
        <end position="322"/>
    </location>
</feature>
<dbReference type="Proteomes" id="UP001501599">
    <property type="component" value="Unassembled WGS sequence"/>
</dbReference>
<dbReference type="InterPro" id="IPR011701">
    <property type="entry name" value="MFS"/>
</dbReference>
<comment type="caution">
    <text evidence="7">The sequence shown here is derived from an EMBL/GenBank/DDBJ whole genome shotgun (WGS) entry which is preliminary data.</text>
</comment>
<feature type="transmembrane region" description="Helical" evidence="5">
    <location>
        <begin position="359"/>
        <end position="378"/>
    </location>
</feature>
<dbReference type="PROSITE" id="PS50850">
    <property type="entry name" value="MFS"/>
    <property type="match status" value="1"/>
</dbReference>
<proteinExistence type="predicted"/>
<feature type="transmembrane region" description="Helical" evidence="5">
    <location>
        <begin position="85"/>
        <end position="103"/>
    </location>
</feature>
<dbReference type="PANTHER" id="PTHR23501:SF154">
    <property type="entry name" value="MULTIDRUG-EFFLUX TRANSPORTER RV1634-RELATED"/>
    <property type="match status" value="1"/>
</dbReference>
<evidence type="ECO:0000313" key="7">
    <source>
        <dbReference type="EMBL" id="GAA2170584.1"/>
    </source>
</evidence>
<dbReference type="Gene3D" id="1.20.1250.20">
    <property type="entry name" value="MFS general substrate transporter like domains"/>
    <property type="match status" value="2"/>
</dbReference>
<feature type="transmembrane region" description="Helical" evidence="5">
    <location>
        <begin position="109"/>
        <end position="130"/>
    </location>
</feature>
<gene>
    <name evidence="7" type="ORF">GCM10009846_01500</name>
</gene>
<feature type="domain" description="Major facilitator superfamily (MFS) profile" evidence="6">
    <location>
        <begin position="19"/>
        <end position="451"/>
    </location>
</feature>
<dbReference type="EMBL" id="BAAAQT010000001">
    <property type="protein sequence ID" value="GAA2170584.1"/>
    <property type="molecule type" value="Genomic_DNA"/>
</dbReference>
<keyword evidence="3 5" id="KW-1133">Transmembrane helix</keyword>
<feature type="transmembrane region" description="Helical" evidence="5">
    <location>
        <begin position="234"/>
        <end position="256"/>
    </location>
</feature>
<feature type="transmembrane region" description="Helical" evidence="5">
    <location>
        <begin position="334"/>
        <end position="353"/>
    </location>
</feature>
<dbReference type="InterPro" id="IPR020846">
    <property type="entry name" value="MFS_dom"/>
</dbReference>
<feature type="transmembrane region" description="Helical" evidence="5">
    <location>
        <begin position="211"/>
        <end position="228"/>
    </location>
</feature>
<feature type="transmembrane region" description="Helical" evidence="5">
    <location>
        <begin position="170"/>
        <end position="191"/>
    </location>
</feature>
<feature type="transmembrane region" description="Helical" evidence="5">
    <location>
        <begin position="271"/>
        <end position="292"/>
    </location>
</feature>
<feature type="transmembrane region" description="Helical" evidence="5">
    <location>
        <begin position="399"/>
        <end position="421"/>
    </location>
</feature>
<comment type="subcellular location">
    <subcellularLocation>
        <location evidence="1">Cell membrane</location>
        <topology evidence="1">Multi-pass membrane protein</topology>
    </subcellularLocation>
</comment>
<evidence type="ECO:0000256" key="4">
    <source>
        <dbReference type="ARBA" id="ARBA00023136"/>
    </source>
</evidence>
<reference evidence="7 8" key="1">
    <citation type="journal article" date="2019" name="Int. J. Syst. Evol. Microbiol.">
        <title>The Global Catalogue of Microorganisms (GCM) 10K type strain sequencing project: providing services to taxonomists for standard genome sequencing and annotation.</title>
        <authorList>
            <consortium name="The Broad Institute Genomics Platform"/>
            <consortium name="The Broad Institute Genome Sequencing Center for Infectious Disease"/>
            <person name="Wu L."/>
            <person name="Ma J."/>
        </authorList>
    </citation>
    <scope>NUCLEOTIDE SEQUENCE [LARGE SCALE GENOMIC DNA]</scope>
    <source>
        <strain evidence="7 8">JCM 16026</strain>
    </source>
</reference>
<dbReference type="RefSeq" id="WP_344339320.1">
    <property type="nucleotide sequence ID" value="NZ_BAAAQT010000001.1"/>
</dbReference>
<evidence type="ECO:0000256" key="2">
    <source>
        <dbReference type="ARBA" id="ARBA00022692"/>
    </source>
</evidence>
<feature type="transmembrane region" description="Helical" evidence="5">
    <location>
        <begin position="142"/>
        <end position="164"/>
    </location>
</feature>
<dbReference type="InterPro" id="IPR036259">
    <property type="entry name" value="MFS_trans_sf"/>
</dbReference>
<keyword evidence="8" id="KW-1185">Reference proteome</keyword>
<evidence type="ECO:0000313" key="8">
    <source>
        <dbReference type="Proteomes" id="UP001501599"/>
    </source>
</evidence>
<dbReference type="InterPro" id="IPR005829">
    <property type="entry name" value="Sugar_transporter_CS"/>
</dbReference>
<feature type="transmembrane region" description="Helical" evidence="5">
    <location>
        <begin position="427"/>
        <end position="447"/>
    </location>
</feature>
<keyword evidence="2 5" id="KW-0812">Transmembrane</keyword>
<dbReference type="SUPFAM" id="SSF103473">
    <property type="entry name" value="MFS general substrate transporter"/>
    <property type="match status" value="1"/>
</dbReference>
<protein>
    <submittedName>
        <fullName evidence="7">MFS transporter</fullName>
    </submittedName>
</protein>
<organism evidence="7 8">
    <name type="scientific">Agrococcus versicolor</name>
    <dbReference type="NCBI Taxonomy" id="501482"/>
    <lineage>
        <taxon>Bacteria</taxon>
        <taxon>Bacillati</taxon>
        <taxon>Actinomycetota</taxon>
        <taxon>Actinomycetes</taxon>
        <taxon>Micrococcales</taxon>
        <taxon>Microbacteriaceae</taxon>
        <taxon>Agrococcus</taxon>
    </lineage>
</organism>
<name>A0ABN3AJF1_9MICO</name>
<dbReference type="Pfam" id="PF07690">
    <property type="entry name" value="MFS_1"/>
    <property type="match status" value="1"/>
</dbReference>
<dbReference type="PRINTS" id="PR01036">
    <property type="entry name" value="TCRTETB"/>
</dbReference>
<feature type="transmembrane region" description="Helical" evidence="5">
    <location>
        <begin position="53"/>
        <end position="73"/>
    </location>
</feature>
<dbReference type="PANTHER" id="PTHR23501">
    <property type="entry name" value="MAJOR FACILITATOR SUPERFAMILY"/>
    <property type="match status" value="1"/>
</dbReference>